<dbReference type="PROSITE" id="PS50949">
    <property type="entry name" value="HTH_GNTR"/>
    <property type="match status" value="1"/>
</dbReference>
<dbReference type="Gene3D" id="1.10.10.10">
    <property type="entry name" value="Winged helix-like DNA-binding domain superfamily/Winged helix DNA-binding domain"/>
    <property type="match status" value="1"/>
</dbReference>
<evidence type="ECO:0000256" key="3">
    <source>
        <dbReference type="ARBA" id="ARBA00023163"/>
    </source>
</evidence>
<evidence type="ECO:0000256" key="2">
    <source>
        <dbReference type="ARBA" id="ARBA00023125"/>
    </source>
</evidence>
<dbReference type="OrthoDB" id="3186208at2"/>
<proteinExistence type="predicted"/>
<dbReference type="InterPro" id="IPR011711">
    <property type="entry name" value="GntR_C"/>
</dbReference>
<dbReference type="SUPFAM" id="SSF46785">
    <property type="entry name" value="Winged helix' DNA-binding domain"/>
    <property type="match status" value="1"/>
</dbReference>
<sequence length="242" mass="26478">MVDSPLTLQPIARTAESLTEKVITGVLDAVRSGQMVPGILYSVYQVADEFGVSRSPVREGLLRLADSGLVRFERNRGFRIILPQPHEIAEIFAVRLALELPAVRRVARESSPALNEQLQRQLDDMERSAAAGNDALFSKQDERLHDLILAAAGNSRSRSIISNLRETTRLLGASTADRSRTLEDINAEHRPVVEAILEADSSAAESALRRHILHTGTLLVEQAAADQGAGQDCNEIWVSVID</sequence>
<evidence type="ECO:0000313" key="6">
    <source>
        <dbReference type="Proteomes" id="UP000183407"/>
    </source>
</evidence>
<keyword evidence="2 5" id="KW-0238">DNA-binding</keyword>
<accession>A0A1H5E3L0</accession>
<dbReference type="Pfam" id="PF07729">
    <property type="entry name" value="FCD"/>
    <property type="match status" value="1"/>
</dbReference>
<organism evidence="5 6">
    <name type="scientific">Rhodococcus jostii</name>
    <dbReference type="NCBI Taxonomy" id="132919"/>
    <lineage>
        <taxon>Bacteria</taxon>
        <taxon>Bacillati</taxon>
        <taxon>Actinomycetota</taxon>
        <taxon>Actinomycetes</taxon>
        <taxon>Mycobacteriales</taxon>
        <taxon>Nocardiaceae</taxon>
        <taxon>Rhodococcus</taxon>
    </lineage>
</organism>
<keyword evidence="3" id="KW-0804">Transcription</keyword>
<gene>
    <name evidence="5" type="ORF">SAMN04490220_5802</name>
</gene>
<evidence type="ECO:0000256" key="1">
    <source>
        <dbReference type="ARBA" id="ARBA00023015"/>
    </source>
</evidence>
<dbReference type="InterPro" id="IPR008920">
    <property type="entry name" value="TF_FadR/GntR_C"/>
</dbReference>
<name>A0A1H5E3L0_RHOJO</name>
<dbReference type="InterPro" id="IPR036390">
    <property type="entry name" value="WH_DNA-bd_sf"/>
</dbReference>
<protein>
    <submittedName>
        <fullName evidence="5">DNA-binding transcriptional regulator, GntR family</fullName>
    </submittedName>
</protein>
<evidence type="ECO:0000313" key="5">
    <source>
        <dbReference type="EMBL" id="SED85699.1"/>
    </source>
</evidence>
<dbReference type="EMBL" id="FNTL01000004">
    <property type="protein sequence ID" value="SED85699.1"/>
    <property type="molecule type" value="Genomic_DNA"/>
</dbReference>
<dbReference type="SMART" id="SM00345">
    <property type="entry name" value="HTH_GNTR"/>
    <property type="match status" value="1"/>
</dbReference>
<dbReference type="InterPro" id="IPR036388">
    <property type="entry name" value="WH-like_DNA-bd_sf"/>
</dbReference>
<dbReference type="Proteomes" id="UP000183407">
    <property type="component" value="Unassembled WGS sequence"/>
</dbReference>
<dbReference type="PANTHER" id="PTHR43537">
    <property type="entry name" value="TRANSCRIPTIONAL REGULATOR, GNTR FAMILY"/>
    <property type="match status" value="1"/>
</dbReference>
<evidence type="ECO:0000259" key="4">
    <source>
        <dbReference type="PROSITE" id="PS50949"/>
    </source>
</evidence>
<dbReference type="Pfam" id="PF00392">
    <property type="entry name" value="GntR"/>
    <property type="match status" value="1"/>
</dbReference>
<dbReference type="GO" id="GO:0003700">
    <property type="term" value="F:DNA-binding transcription factor activity"/>
    <property type="evidence" value="ECO:0007669"/>
    <property type="project" value="InterPro"/>
</dbReference>
<dbReference type="SUPFAM" id="SSF48008">
    <property type="entry name" value="GntR ligand-binding domain-like"/>
    <property type="match status" value="1"/>
</dbReference>
<dbReference type="AlphaFoldDB" id="A0A1H5E3L0"/>
<dbReference type="GO" id="GO:0003677">
    <property type="term" value="F:DNA binding"/>
    <property type="evidence" value="ECO:0007669"/>
    <property type="project" value="UniProtKB-KW"/>
</dbReference>
<reference evidence="6" key="1">
    <citation type="submission" date="2016-10" db="EMBL/GenBank/DDBJ databases">
        <authorList>
            <person name="Varghese N."/>
        </authorList>
    </citation>
    <scope>NUCLEOTIDE SEQUENCE [LARGE SCALE GENOMIC DNA]</scope>
    <source>
        <strain evidence="6">DSM 44719</strain>
    </source>
</reference>
<dbReference type="Gene3D" id="1.20.120.530">
    <property type="entry name" value="GntR ligand-binding domain-like"/>
    <property type="match status" value="1"/>
</dbReference>
<dbReference type="SMART" id="SM00895">
    <property type="entry name" value="FCD"/>
    <property type="match status" value="1"/>
</dbReference>
<dbReference type="InterPro" id="IPR000524">
    <property type="entry name" value="Tscrpt_reg_HTH_GntR"/>
</dbReference>
<keyword evidence="1" id="KW-0805">Transcription regulation</keyword>
<dbReference type="RefSeq" id="WP_073359585.1">
    <property type="nucleotide sequence ID" value="NZ_FNTL01000004.1"/>
</dbReference>
<feature type="domain" description="HTH gntR-type" evidence="4">
    <location>
        <begin position="16"/>
        <end position="83"/>
    </location>
</feature>
<dbReference type="PANTHER" id="PTHR43537:SF24">
    <property type="entry name" value="GLUCONATE OPERON TRANSCRIPTIONAL REPRESSOR"/>
    <property type="match status" value="1"/>
</dbReference>